<protein>
    <submittedName>
        <fullName evidence="1">Uncharacterized protein</fullName>
    </submittedName>
</protein>
<sequence length="45" mass="5074">FRTDFPANCPTSKGHNSLIRTRNRAKSTALERSFLGISKLNCNYS</sequence>
<evidence type="ECO:0000313" key="1">
    <source>
        <dbReference type="EMBL" id="WMV34373.1"/>
    </source>
</evidence>
<feature type="non-terminal residue" evidence="1">
    <location>
        <position position="1"/>
    </location>
</feature>
<accession>A0AAF0U095</accession>
<dbReference type="EMBL" id="CP133617">
    <property type="protein sequence ID" value="WMV34373.1"/>
    <property type="molecule type" value="Genomic_DNA"/>
</dbReference>
<keyword evidence="2" id="KW-1185">Reference proteome</keyword>
<evidence type="ECO:0000313" key="2">
    <source>
        <dbReference type="Proteomes" id="UP001234989"/>
    </source>
</evidence>
<name>A0AAF0U095_SOLVR</name>
<dbReference type="Proteomes" id="UP001234989">
    <property type="component" value="Chromosome 6"/>
</dbReference>
<gene>
    <name evidence="1" type="ORF">MTR67_027758</name>
</gene>
<dbReference type="AlphaFoldDB" id="A0AAF0U095"/>
<organism evidence="1 2">
    <name type="scientific">Solanum verrucosum</name>
    <dbReference type="NCBI Taxonomy" id="315347"/>
    <lineage>
        <taxon>Eukaryota</taxon>
        <taxon>Viridiplantae</taxon>
        <taxon>Streptophyta</taxon>
        <taxon>Embryophyta</taxon>
        <taxon>Tracheophyta</taxon>
        <taxon>Spermatophyta</taxon>
        <taxon>Magnoliopsida</taxon>
        <taxon>eudicotyledons</taxon>
        <taxon>Gunneridae</taxon>
        <taxon>Pentapetalae</taxon>
        <taxon>asterids</taxon>
        <taxon>lamiids</taxon>
        <taxon>Solanales</taxon>
        <taxon>Solanaceae</taxon>
        <taxon>Solanoideae</taxon>
        <taxon>Solaneae</taxon>
        <taxon>Solanum</taxon>
    </lineage>
</organism>
<reference evidence="1" key="1">
    <citation type="submission" date="2023-08" db="EMBL/GenBank/DDBJ databases">
        <title>A de novo genome assembly of Solanum verrucosum Schlechtendal, a Mexican diploid species geographically isolated from the other diploid A-genome species in potato relatives.</title>
        <authorList>
            <person name="Hosaka K."/>
        </authorList>
    </citation>
    <scope>NUCLEOTIDE SEQUENCE</scope>
    <source>
        <tissue evidence="1">Young leaves</tissue>
    </source>
</reference>
<proteinExistence type="predicted"/>